<dbReference type="Proteomes" id="UP001437256">
    <property type="component" value="Unassembled WGS sequence"/>
</dbReference>
<reference evidence="2 3" key="1">
    <citation type="submission" date="2024-05" db="EMBL/GenBank/DDBJ databases">
        <title>A draft genome resource for the thread blight pathogen Marasmius tenuissimus strain MS-2.</title>
        <authorList>
            <person name="Yulfo-Soto G.E."/>
            <person name="Baruah I.K."/>
            <person name="Amoako-Attah I."/>
            <person name="Bukari Y."/>
            <person name="Meinhardt L.W."/>
            <person name="Bailey B.A."/>
            <person name="Cohen S.P."/>
        </authorList>
    </citation>
    <scope>NUCLEOTIDE SEQUENCE [LARGE SCALE GENOMIC DNA]</scope>
    <source>
        <strain evidence="2 3">MS-2</strain>
    </source>
</reference>
<accession>A0ABR2ZX88</accession>
<keyword evidence="3" id="KW-1185">Reference proteome</keyword>
<protein>
    <submittedName>
        <fullName evidence="2">Uncharacterized protein</fullName>
    </submittedName>
</protein>
<proteinExistence type="predicted"/>
<dbReference type="EMBL" id="JBBXMP010000041">
    <property type="protein sequence ID" value="KAL0065950.1"/>
    <property type="molecule type" value="Genomic_DNA"/>
</dbReference>
<comment type="caution">
    <text evidence="2">The sequence shown here is derived from an EMBL/GenBank/DDBJ whole genome shotgun (WGS) entry which is preliminary data.</text>
</comment>
<evidence type="ECO:0000256" key="1">
    <source>
        <dbReference type="SAM" id="SignalP"/>
    </source>
</evidence>
<feature type="chain" id="PRO_5046933172" evidence="1">
    <location>
        <begin position="22"/>
        <end position="124"/>
    </location>
</feature>
<evidence type="ECO:0000313" key="3">
    <source>
        <dbReference type="Proteomes" id="UP001437256"/>
    </source>
</evidence>
<sequence length="124" mass="13205">MHFTNFTLLSLLALATGIANAAKIGDHCDPAQIAATYAEICGPREAGAGSAIWKCDNNKWIIKEDCGVSWSAFFVAANGNSYPDFRADLVITKTRQMELRTVSDEADAIGASVTVLSILHGTLS</sequence>
<name>A0ABR2ZX88_9AGAR</name>
<feature type="signal peptide" evidence="1">
    <location>
        <begin position="1"/>
        <end position="21"/>
    </location>
</feature>
<organism evidence="2 3">
    <name type="scientific">Marasmius tenuissimus</name>
    <dbReference type="NCBI Taxonomy" id="585030"/>
    <lineage>
        <taxon>Eukaryota</taxon>
        <taxon>Fungi</taxon>
        <taxon>Dikarya</taxon>
        <taxon>Basidiomycota</taxon>
        <taxon>Agaricomycotina</taxon>
        <taxon>Agaricomycetes</taxon>
        <taxon>Agaricomycetidae</taxon>
        <taxon>Agaricales</taxon>
        <taxon>Marasmiineae</taxon>
        <taxon>Marasmiaceae</taxon>
        <taxon>Marasmius</taxon>
    </lineage>
</organism>
<keyword evidence="1" id="KW-0732">Signal</keyword>
<evidence type="ECO:0000313" key="2">
    <source>
        <dbReference type="EMBL" id="KAL0065950.1"/>
    </source>
</evidence>
<gene>
    <name evidence="2" type="ORF">AAF712_007077</name>
</gene>